<dbReference type="PANTHER" id="PTHR33204:SF37">
    <property type="entry name" value="HTH-TYPE TRANSCRIPTIONAL REGULATOR YODB"/>
    <property type="match status" value="1"/>
</dbReference>
<dbReference type="InterPro" id="IPR036390">
    <property type="entry name" value="WH_DNA-bd_sf"/>
</dbReference>
<keyword evidence="1" id="KW-0805">Transcription regulation</keyword>
<dbReference type="SUPFAM" id="SSF46785">
    <property type="entry name" value="Winged helix' DNA-binding domain"/>
    <property type="match status" value="1"/>
</dbReference>
<reference evidence="5" key="2">
    <citation type="submission" date="2020-09" db="EMBL/GenBank/DDBJ databases">
        <authorList>
            <person name="Sun Q."/>
            <person name="Zhou Y."/>
        </authorList>
    </citation>
    <scope>NUCLEOTIDE SEQUENCE</scope>
    <source>
        <strain evidence="5">CGMCC 1.15320</strain>
    </source>
</reference>
<dbReference type="InterPro" id="IPR002577">
    <property type="entry name" value="HTH_HxlR"/>
</dbReference>
<evidence type="ECO:0000256" key="2">
    <source>
        <dbReference type="ARBA" id="ARBA00023125"/>
    </source>
</evidence>
<name>A0A916RD49_9HYPH</name>
<dbReference type="GO" id="GO:0003677">
    <property type="term" value="F:DNA binding"/>
    <property type="evidence" value="ECO:0007669"/>
    <property type="project" value="UniProtKB-KW"/>
</dbReference>
<comment type="caution">
    <text evidence="5">The sequence shown here is derived from an EMBL/GenBank/DDBJ whole genome shotgun (WGS) entry which is preliminary data.</text>
</comment>
<dbReference type="Pfam" id="PF01638">
    <property type="entry name" value="HxlR"/>
    <property type="match status" value="1"/>
</dbReference>
<dbReference type="AlphaFoldDB" id="A0A916RD49"/>
<dbReference type="EMBL" id="BMIF01000001">
    <property type="protein sequence ID" value="GGA51298.1"/>
    <property type="molecule type" value="Genomic_DNA"/>
</dbReference>
<feature type="domain" description="HTH hxlR-type" evidence="4">
    <location>
        <begin position="1"/>
        <end position="73"/>
    </location>
</feature>
<proteinExistence type="predicted"/>
<dbReference type="Gene3D" id="1.10.10.10">
    <property type="entry name" value="Winged helix-like DNA-binding domain superfamily/Winged helix DNA-binding domain"/>
    <property type="match status" value="1"/>
</dbReference>
<organism evidence="5 6">
    <name type="scientific">Nitratireductor aestuarii</name>
    <dbReference type="NCBI Taxonomy" id="1735103"/>
    <lineage>
        <taxon>Bacteria</taxon>
        <taxon>Pseudomonadati</taxon>
        <taxon>Pseudomonadota</taxon>
        <taxon>Alphaproteobacteria</taxon>
        <taxon>Hyphomicrobiales</taxon>
        <taxon>Phyllobacteriaceae</taxon>
        <taxon>Nitratireductor</taxon>
    </lineage>
</organism>
<evidence type="ECO:0000256" key="1">
    <source>
        <dbReference type="ARBA" id="ARBA00023015"/>
    </source>
</evidence>
<keyword evidence="3" id="KW-0804">Transcription</keyword>
<gene>
    <name evidence="5" type="ORF">GCM10011385_00700</name>
</gene>
<sequence length="86" mass="9787">MRNGELMRRVGGISQKMLTQTLRELESNGLVVRDDRGTVPPNVEYRLSGLGQSLTSTLSVLDRWAEENFPALDAARERYLQQNPKR</sequence>
<keyword evidence="2" id="KW-0238">DNA-binding</keyword>
<protein>
    <recommendedName>
        <fullName evidence="4">HTH hxlR-type domain-containing protein</fullName>
    </recommendedName>
</protein>
<keyword evidence="6" id="KW-1185">Reference proteome</keyword>
<dbReference type="InterPro" id="IPR036388">
    <property type="entry name" value="WH-like_DNA-bd_sf"/>
</dbReference>
<evidence type="ECO:0000256" key="3">
    <source>
        <dbReference type="ARBA" id="ARBA00023163"/>
    </source>
</evidence>
<accession>A0A916RD49</accession>
<dbReference type="Proteomes" id="UP000636264">
    <property type="component" value="Unassembled WGS sequence"/>
</dbReference>
<dbReference type="PANTHER" id="PTHR33204">
    <property type="entry name" value="TRANSCRIPTIONAL REGULATOR, MARR FAMILY"/>
    <property type="match status" value="1"/>
</dbReference>
<reference evidence="5" key="1">
    <citation type="journal article" date="2014" name="Int. J. Syst. Evol. Microbiol.">
        <title>Complete genome sequence of Corynebacterium casei LMG S-19264T (=DSM 44701T), isolated from a smear-ripened cheese.</title>
        <authorList>
            <consortium name="US DOE Joint Genome Institute (JGI-PGF)"/>
            <person name="Walter F."/>
            <person name="Albersmeier A."/>
            <person name="Kalinowski J."/>
            <person name="Ruckert C."/>
        </authorList>
    </citation>
    <scope>NUCLEOTIDE SEQUENCE</scope>
    <source>
        <strain evidence="5">CGMCC 1.15320</strain>
    </source>
</reference>
<evidence type="ECO:0000313" key="6">
    <source>
        <dbReference type="Proteomes" id="UP000636264"/>
    </source>
</evidence>
<dbReference type="PROSITE" id="PS51118">
    <property type="entry name" value="HTH_HXLR"/>
    <property type="match status" value="1"/>
</dbReference>
<evidence type="ECO:0000313" key="5">
    <source>
        <dbReference type="EMBL" id="GGA51298.1"/>
    </source>
</evidence>
<evidence type="ECO:0000259" key="4">
    <source>
        <dbReference type="PROSITE" id="PS51118"/>
    </source>
</evidence>